<evidence type="ECO:0000256" key="2">
    <source>
        <dbReference type="ARBA" id="ARBA00022448"/>
    </source>
</evidence>
<proteinExistence type="predicted"/>
<reference evidence="9" key="1">
    <citation type="submission" date="2016-01" db="EMBL/GenBank/DDBJ databases">
        <authorList>
            <person name="Mitreva M."/>
            <person name="Pepin K.H."/>
            <person name="Mihindukulasuriya K.A."/>
            <person name="Fulton R."/>
            <person name="Fronick C."/>
            <person name="O'Laughlin M."/>
            <person name="Miner T."/>
            <person name="Herter B."/>
            <person name="Rosa B.A."/>
            <person name="Cordes M."/>
            <person name="Tomlinson C."/>
            <person name="Wollam A."/>
            <person name="Palsikar V.B."/>
            <person name="Mardis E.R."/>
            <person name="Wilson R.K."/>
        </authorList>
    </citation>
    <scope>NUCLEOTIDE SEQUENCE [LARGE SCALE GENOMIC DNA]</scope>
    <source>
        <strain evidence="9">GED7749B</strain>
    </source>
</reference>
<keyword evidence="4 7" id="KW-0812">Transmembrane</keyword>
<sequence>MNPGLAIYGLLNKQKLQIREGFRLQFLNIMCKKNCWRLAFGHKSIFGGANLLNNAVNRLILVDTINTLGTAITWTGLPIFALNLTGSFLYAGSLYLTETIAGIISTIVSGHFIDKVSSKKMIFTSFFLNCFVMITLFSLLSFKHFIIFLFPLMILSQSLGHFANLCLEVWFRDLTIKDPNIGLARAISKKNTFTTTCKTVGFTIGPLIFGILSSYAILIDSASFLVCALLITRFDEKIQIEHSHDTAWFSLAYLKRTLKDKILRIYFFSHLLGGMIGPVMTSLSVYILEGHFKVADFEISIFWLVGGIFVILSNMILSKSRILSASKVFLYFLTVFLVCGGIVMMGASLNWIFFIVGFAIMTMGNPVINNLLSAETFKAIPPYEKGKVMGVMEASADLGTLSFMIISWGLIETFGIFITCMIIAVMAILRITLFYSSFKIKSDIPIENITKNL</sequence>
<feature type="transmembrane region" description="Helical" evidence="7">
    <location>
        <begin position="59"/>
        <end position="82"/>
    </location>
</feature>
<gene>
    <name evidence="8" type="ORF">HMPREF3213_02017</name>
</gene>
<feature type="transmembrane region" description="Helical" evidence="7">
    <location>
        <begin position="414"/>
        <end position="435"/>
    </location>
</feature>
<dbReference type="SUPFAM" id="SSF103473">
    <property type="entry name" value="MFS general substrate transporter"/>
    <property type="match status" value="1"/>
</dbReference>
<dbReference type="PANTHER" id="PTHR23517">
    <property type="entry name" value="RESISTANCE PROTEIN MDTM, PUTATIVE-RELATED-RELATED"/>
    <property type="match status" value="1"/>
</dbReference>
<accession>A0A133KPA1</accession>
<dbReference type="Pfam" id="PF07690">
    <property type="entry name" value="MFS_1"/>
    <property type="match status" value="1"/>
</dbReference>
<feature type="transmembrane region" description="Helical" evidence="7">
    <location>
        <begin position="265"/>
        <end position="287"/>
    </location>
</feature>
<evidence type="ECO:0000256" key="3">
    <source>
        <dbReference type="ARBA" id="ARBA00022475"/>
    </source>
</evidence>
<keyword evidence="3" id="KW-1003">Cell membrane</keyword>
<name>A0A133KPA1_HEYCO</name>
<keyword evidence="6 7" id="KW-0472">Membrane</keyword>
<dbReference type="Proteomes" id="UP000070376">
    <property type="component" value="Unassembled WGS sequence"/>
</dbReference>
<dbReference type="GO" id="GO:0022857">
    <property type="term" value="F:transmembrane transporter activity"/>
    <property type="evidence" value="ECO:0007669"/>
    <property type="project" value="InterPro"/>
</dbReference>
<comment type="caution">
    <text evidence="8">The sequence shown here is derived from an EMBL/GenBank/DDBJ whole genome shotgun (WGS) entry which is preliminary data.</text>
</comment>
<dbReference type="GO" id="GO:0005886">
    <property type="term" value="C:plasma membrane"/>
    <property type="evidence" value="ECO:0007669"/>
    <property type="project" value="UniProtKB-SubCell"/>
</dbReference>
<keyword evidence="2" id="KW-0813">Transport</keyword>
<comment type="subcellular location">
    <subcellularLocation>
        <location evidence="1">Cell membrane</location>
        <topology evidence="1">Multi-pass membrane protein</topology>
    </subcellularLocation>
</comment>
<dbReference type="InterPro" id="IPR050171">
    <property type="entry name" value="MFS_Transporters"/>
</dbReference>
<dbReference type="InterPro" id="IPR011701">
    <property type="entry name" value="MFS"/>
</dbReference>
<feature type="transmembrane region" description="Helical" evidence="7">
    <location>
        <begin position="351"/>
        <end position="368"/>
    </location>
</feature>
<dbReference type="PATRIC" id="fig|1398.22.peg.2017"/>
<evidence type="ECO:0000256" key="5">
    <source>
        <dbReference type="ARBA" id="ARBA00022989"/>
    </source>
</evidence>
<dbReference type="EMBL" id="LRPN01000075">
    <property type="protein sequence ID" value="KWZ81413.1"/>
    <property type="molecule type" value="Genomic_DNA"/>
</dbReference>
<feature type="transmembrane region" description="Helical" evidence="7">
    <location>
        <begin position="121"/>
        <end position="140"/>
    </location>
</feature>
<dbReference type="Gene3D" id="1.20.1250.20">
    <property type="entry name" value="MFS general substrate transporter like domains"/>
    <property type="match status" value="1"/>
</dbReference>
<dbReference type="InterPro" id="IPR036259">
    <property type="entry name" value="MFS_trans_sf"/>
</dbReference>
<feature type="transmembrane region" description="Helical" evidence="7">
    <location>
        <begin position="388"/>
        <end position="408"/>
    </location>
</feature>
<feature type="transmembrane region" description="Helical" evidence="7">
    <location>
        <begin position="88"/>
        <end position="109"/>
    </location>
</feature>
<feature type="transmembrane region" description="Helical" evidence="7">
    <location>
        <begin position="328"/>
        <end position="345"/>
    </location>
</feature>
<evidence type="ECO:0000313" key="9">
    <source>
        <dbReference type="Proteomes" id="UP000070376"/>
    </source>
</evidence>
<evidence type="ECO:0000256" key="1">
    <source>
        <dbReference type="ARBA" id="ARBA00004651"/>
    </source>
</evidence>
<keyword evidence="5 7" id="KW-1133">Transmembrane helix</keyword>
<evidence type="ECO:0000256" key="6">
    <source>
        <dbReference type="ARBA" id="ARBA00023136"/>
    </source>
</evidence>
<feature type="transmembrane region" description="Helical" evidence="7">
    <location>
        <begin position="215"/>
        <end position="234"/>
    </location>
</feature>
<evidence type="ECO:0000313" key="8">
    <source>
        <dbReference type="EMBL" id="KWZ81413.1"/>
    </source>
</evidence>
<dbReference type="AlphaFoldDB" id="A0A133KPA1"/>
<protein>
    <submittedName>
        <fullName evidence="8">Transporter, major facilitator family protein</fullName>
    </submittedName>
</protein>
<feature type="transmembrane region" description="Helical" evidence="7">
    <location>
        <begin position="299"/>
        <end position="316"/>
    </location>
</feature>
<evidence type="ECO:0000256" key="4">
    <source>
        <dbReference type="ARBA" id="ARBA00022692"/>
    </source>
</evidence>
<evidence type="ECO:0000256" key="7">
    <source>
        <dbReference type="SAM" id="Phobius"/>
    </source>
</evidence>
<organism evidence="8 9">
    <name type="scientific">Heyndrickxia coagulans</name>
    <name type="common">Weizmannia coagulans</name>
    <dbReference type="NCBI Taxonomy" id="1398"/>
    <lineage>
        <taxon>Bacteria</taxon>
        <taxon>Bacillati</taxon>
        <taxon>Bacillota</taxon>
        <taxon>Bacilli</taxon>
        <taxon>Bacillales</taxon>
        <taxon>Bacillaceae</taxon>
        <taxon>Heyndrickxia</taxon>
    </lineage>
</organism>